<gene>
    <name evidence="4" type="ORF">DFR29_11581</name>
</gene>
<dbReference type="InterPro" id="IPR034139">
    <property type="entry name" value="TOPRIM_OLD"/>
</dbReference>
<keyword evidence="4" id="KW-0540">Nuclease</keyword>
<keyword evidence="4" id="KW-0255">Endonuclease</keyword>
<dbReference type="SUPFAM" id="SSF52540">
    <property type="entry name" value="P-loop containing nucleoside triphosphate hydrolases"/>
    <property type="match status" value="1"/>
</dbReference>
<keyword evidence="5" id="KW-1185">Reference proteome</keyword>
<name>A0A4R6YPQ2_9GAMM</name>
<dbReference type="InterPro" id="IPR051396">
    <property type="entry name" value="Bact_Antivir_Def_Nuclease"/>
</dbReference>
<sequence>MRIEKVEVKNFRLLKHATLLLEEQATVVVGRNNSGKTSLTELFRRLLKDTTPQFRLEDFALPVHADFWTAAQKLSGGESLDDVRKALPCIEVRMTFRYSATEELGPLTPCVVDLDEACSEALVVVRFEPRDGTLADLLAKEGPTDAAIDLQRDRFYRALQDRIGKSYGCSVHAEDPNDSTNRKELDLGHLRAIVRADIITAQRGLDDTTARDRDVLGKILQDLFDSASAEGADKAGKDLIDGLTQAVDGIQETLRSQVETHLQGLLPHFEVFNYPGFNNPDLTTETGFDVARLLQNHTKVRYPGAHGLTLPETYNGLGARNLIYILLHLYSFFKQFQVAPAAPAVHLVFIEEPEAHLHPQMQEVFVRQLEVIAKKFAELNGGGDWPVQFLISTHSSHIANSAPINALRYFVAGAEAPASSWRAARIKDLRAGLSGKAADDLKFLQQYLTLTRCDLFFADKAILIEGTCERLLLPVMMRLVDAEDATAPQLASQYFTVLEVGGAYAHIFDDLLTFLELPALVITDIDAVDGDGEACPVAGGEKSSNACIKAWFDGKSSKPSDLVAYVEADRVKGIKRLAYQIPEGDGEPCARSLEDAVMLANKTAYGLQNVPAADLGQRAADLAKKQKKTEFALKLALGNQAWSVPRYIAEGLRWLARTNAPESPAPPQPLPPPAAVAAAMPAATGATA</sequence>
<dbReference type="RefSeq" id="WP_133820692.1">
    <property type="nucleotide sequence ID" value="NZ_SNZH01000015.1"/>
</dbReference>
<dbReference type="InterPro" id="IPR027417">
    <property type="entry name" value="P-loop_NTPase"/>
</dbReference>
<evidence type="ECO:0000259" key="2">
    <source>
        <dbReference type="Pfam" id="PF13175"/>
    </source>
</evidence>
<dbReference type="AlphaFoldDB" id="A0A4R6YPQ2"/>
<dbReference type="Pfam" id="PF13175">
    <property type="entry name" value="AAA_15"/>
    <property type="match status" value="2"/>
</dbReference>
<dbReference type="GO" id="GO:0004519">
    <property type="term" value="F:endonuclease activity"/>
    <property type="evidence" value="ECO:0007669"/>
    <property type="project" value="UniProtKB-KW"/>
</dbReference>
<feature type="compositionally biased region" description="Pro residues" evidence="1">
    <location>
        <begin position="663"/>
        <end position="674"/>
    </location>
</feature>
<dbReference type="InterPro" id="IPR041685">
    <property type="entry name" value="AAA_GajA/Old/RecF-like"/>
</dbReference>
<feature type="domain" description="Endonuclease GajA/Old nuclease/RecF-like AAA" evidence="2">
    <location>
        <begin position="1"/>
        <end position="66"/>
    </location>
</feature>
<feature type="region of interest" description="Disordered" evidence="1">
    <location>
        <begin position="659"/>
        <end position="688"/>
    </location>
</feature>
<evidence type="ECO:0000256" key="1">
    <source>
        <dbReference type="SAM" id="MobiDB-lite"/>
    </source>
</evidence>
<dbReference type="Proteomes" id="UP000295293">
    <property type="component" value="Unassembled WGS sequence"/>
</dbReference>
<feature type="compositionally biased region" description="Low complexity" evidence="1">
    <location>
        <begin position="675"/>
        <end position="688"/>
    </location>
</feature>
<dbReference type="Pfam" id="PF20469">
    <property type="entry name" value="OLD-like_TOPRIM"/>
    <property type="match status" value="1"/>
</dbReference>
<keyword evidence="4" id="KW-0378">Hydrolase</keyword>
<dbReference type="OrthoDB" id="3322489at2"/>
<dbReference type="PANTHER" id="PTHR43581">
    <property type="entry name" value="ATP/GTP PHOSPHATASE"/>
    <property type="match status" value="1"/>
</dbReference>
<feature type="domain" description="Endonuclease GajA/Old nuclease/RecF-like AAA" evidence="2">
    <location>
        <begin position="193"/>
        <end position="399"/>
    </location>
</feature>
<reference evidence="4 5" key="1">
    <citation type="submission" date="2019-03" db="EMBL/GenBank/DDBJ databases">
        <title>Genomic Encyclopedia of Type Strains, Phase IV (KMG-IV): sequencing the most valuable type-strain genomes for metagenomic binning, comparative biology and taxonomic classification.</title>
        <authorList>
            <person name="Goeker M."/>
        </authorList>
    </citation>
    <scope>NUCLEOTIDE SEQUENCE [LARGE SCALE GENOMIC DNA]</scope>
    <source>
        <strain evidence="4 5">DSM 21667</strain>
    </source>
</reference>
<accession>A0A4R6YPQ2</accession>
<feature type="domain" description="OLD protein-like TOPRIM" evidence="3">
    <location>
        <begin position="456"/>
        <end position="526"/>
    </location>
</feature>
<dbReference type="PANTHER" id="PTHR43581:SF2">
    <property type="entry name" value="EXCINUCLEASE ATPASE SUBUNIT"/>
    <property type="match status" value="1"/>
</dbReference>
<dbReference type="CDD" id="cd01026">
    <property type="entry name" value="TOPRIM_OLD"/>
    <property type="match status" value="1"/>
</dbReference>
<dbReference type="EMBL" id="SNZH01000015">
    <property type="protein sequence ID" value="TDR39693.1"/>
    <property type="molecule type" value="Genomic_DNA"/>
</dbReference>
<evidence type="ECO:0000313" key="5">
    <source>
        <dbReference type="Proteomes" id="UP000295293"/>
    </source>
</evidence>
<organism evidence="4 5">
    <name type="scientific">Tahibacter aquaticus</name>
    <dbReference type="NCBI Taxonomy" id="520092"/>
    <lineage>
        <taxon>Bacteria</taxon>
        <taxon>Pseudomonadati</taxon>
        <taxon>Pseudomonadota</taxon>
        <taxon>Gammaproteobacteria</taxon>
        <taxon>Lysobacterales</taxon>
        <taxon>Rhodanobacteraceae</taxon>
        <taxon>Tahibacter</taxon>
    </lineage>
</organism>
<protein>
    <submittedName>
        <fullName evidence="4">Putative ATP-dependent endonuclease of OLD family</fullName>
    </submittedName>
</protein>
<proteinExistence type="predicted"/>
<comment type="caution">
    <text evidence="4">The sequence shown here is derived from an EMBL/GenBank/DDBJ whole genome shotgun (WGS) entry which is preliminary data.</text>
</comment>
<evidence type="ECO:0000259" key="3">
    <source>
        <dbReference type="Pfam" id="PF20469"/>
    </source>
</evidence>
<dbReference type="Gene3D" id="3.40.50.300">
    <property type="entry name" value="P-loop containing nucleotide triphosphate hydrolases"/>
    <property type="match status" value="1"/>
</dbReference>
<evidence type="ECO:0000313" key="4">
    <source>
        <dbReference type="EMBL" id="TDR39693.1"/>
    </source>
</evidence>